<dbReference type="AlphaFoldDB" id="A0A4V2QG17"/>
<keyword evidence="4" id="KW-0479">Metal-binding</keyword>
<dbReference type="CDD" id="cd03416">
    <property type="entry name" value="CbiX_SirB_N"/>
    <property type="match status" value="1"/>
</dbReference>
<evidence type="ECO:0000313" key="9">
    <source>
        <dbReference type="Proteomes" id="UP000295008"/>
    </source>
</evidence>
<dbReference type="Pfam" id="PF02570">
    <property type="entry name" value="CbiC"/>
    <property type="match status" value="1"/>
</dbReference>
<evidence type="ECO:0000256" key="4">
    <source>
        <dbReference type="ARBA" id="ARBA00022723"/>
    </source>
</evidence>
<dbReference type="InterPro" id="IPR003722">
    <property type="entry name" value="Cbl_synth_CobH/CbiC"/>
</dbReference>
<evidence type="ECO:0000259" key="7">
    <source>
        <dbReference type="Pfam" id="PF02570"/>
    </source>
</evidence>
<evidence type="ECO:0000256" key="5">
    <source>
        <dbReference type="ARBA" id="ARBA00023235"/>
    </source>
</evidence>
<dbReference type="Gene3D" id="3.40.50.10230">
    <property type="entry name" value="Cobalamin biosynthesis CobH/CbiC, precorrin-8X methylmutase"/>
    <property type="match status" value="1"/>
</dbReference>
<dbReference type="SUPFAM" id="SSF63965">
    <property type="entry name" value="Precorrin-8X methylmutase CbiC/CobH"/>
    <property type="match status" value="1"/>
</dbReference>
<keyword evidence="3" id="KW-0169">Cobalamin biosynthesis</keyword>
<feature type="domain" description="Cobalamin biosynthesis precorrin-8X methylmutase CobH/CbiC" evidence="7">
    <location>
        <begin position="125"/>
        <end position="318"/>
    </location>
</feature>
<reference evidence="8 9" key="1">
    <citation type="submission" date="2019-03" db="EMBL/GenBank/DDBJ databases">
        <title>Genomic Encyclopedia of Type Strains, Phase IV (KMG-IV): sequencing the most valuable type-strain genomes for metagenomic binning, comparative biology and taxonomic classification.</title>
        <authorList>
            <person name="Goeker M."/>
        </authorList>
    </citation>
    <scope>NUCLEOTIDE SEQUENCE [LARGE SCALE GENOMIC DNA]</scope>
    <source>
        <strain evidence="8 9">LX-B</strain>
    </source>
</reference>
<proteinExistence type="inferred from homology"/>
<accession>A0A4V2QG17</accession>
<evidence type="ECO:0000313" key="8">
    <source>
        <dbReference type="EMBL" id="TCL74077.1"/>
    </source>
</evidence>
<comment type="pathway">
    <text evidence="1">Cofactor biosynthesis; adenosylcobalamin biosynthesis.</text>
</comment>
<protein>
    <submittedName>
        <fullName evidence="8">Precorrin-8X methylmutase</fullName>
    </submittedName>
</protein>
<dbReference type="Proteomes" id="UP000295008">
    <property type="component" value="Unassembled WGS sequence"/>
</dbReference>
<evidence type="ECO:0000256" key="6">
    <source>
        <dbReference type="ARBA" id="ARBA00023239"/>
    </source>
</evidence>
<dbReference type="PANTHER" id="PTHR43588:SF1">
    <property type="entry name" value="COBALT-PRECORRIN-8 METHYLMUTASE"/>
    <property type="match status" value="1"/>
</dbReference>
<evidence type="ECO:0000256" key="2">
    <source>
        <dbReference type="ARBA" id="ARBA00009774"/>
    </source>
</evidence>
<dbReference type="EMBL" id="SLUN01000004">
    <property type="protein sequence ID" value="TCL74077.1"/>
    <property type="molecule type" value="Genomic_DNA"/>
</dbReference>
<dbReference type="PANTHER" id="PTHR43588">
    <property type="entry name" value="COBALT-PRECORRIN-8 METHYLMUTASE"/>
    <property type="match status" value="1"/>
</dbReference>
<dbReference type="SUPFAM" id="SSF53800">
    <property type="entry name" value="Chelatase"/>
    <property type="match status" value="1"/>
</dbReference>
<keyword evidence="6" id="KW-0456">Lyase</keyword>
<dbReference type="InterPro" id="IPR036588">
    <property type="entry name" value="CobH/CbiC_sf"/>
</dbReference>
<keyword evidence="5" id="KW-0413">Isomerase</keyword>
<name>A0A4V2QG17_HYDET</name>
<dbReference type="GO" id="GO:0016829">
    <property type="term" value="F:lyase activity"/>
    <property type="evidence" value="ECO:0007669"/>
    <property type="project" value="UniProtKB-KW"/>
</dbReference>
<dbReference type="UniPathway" id="UPA00148"/>
<dbReference type="Pfam" id="PF01903">
    <property type="entry name" value="CbiX"/>
    <property type="match status" value="1"/>
</dbReference>
<dbReference type="Gene3D" id="3.40.50.1400">
    <property type="match status" value="1"/>
</dbReference>
<dbReference type="GO" id="GO:0009236">
    <property type="term" value="P:cobalamin biosynthetic process"/>
    <property type="evidence" value="ECO:0007669"/>
    <property type="project" value="UniProtKB-UniPathway"/>
</dbReference>
<comment type="similarity">
    <text evidence="2">Belongs to the CobH/CbiC family.</text>
</comment>
<keyword evidence="9" id="KW-1185">Reference proteome</keyword>
<dbReference type="GO" id="GO:0016993">
    <property type="term" value="F:precorrin-8X methylmutase activity"/>
    <property type="evidence" value="ECO:0007669"/>
    <property type="project" value="InterPro"/>
</dbReference>
<gene>
    <name evidence="8" type="ORF">EDC14_100411</name>
</gene>
<evidence type="ECO:0000256" key="1">
    <source>
        <dbReference type="ARBA" id="ARBA00004953"/>
    </source>
</evidence>
<sequence length="324" mass="34803">MGHGSRNQAAHFEFEALADRVRRLRPDCRIFSAYLQLHAPEWLPTVAEVYAAGFRHLIMIPVFLFAGNHIQQDIPELLKEARAKFPELTIETGEHLGPNRLIAAALSDRIDAALRRAGYHANPREITAESFEHIETLLGSAHYSPAEWAVIRRVVHTTADPEIGRLVEFHPAATTAGIEALRAGAPIIADVRMVQAGIGRKAERFGCAVECSIDDPEISAAAEASGRTRAITAIRSLCQGLERGIVVIGNAPTALFELCAMIGEGVCRPSLVIGTPVGFVGAAESKQLLSQSGVPYIRTVGPRGGSTVAAAILNALCALAEEQR</sequence>
<dbReference type="InterPro" id="IPR002762">
    <property type="entry name" value="CbiX-like"/>
</dbReference>
<organism evidence="8 9">
    <name type="scientific">Hydrogenispora ethanolica</name>
    <dbReference type="NCBI Taxonomy" id="1082276"/>
    <lineage>
        <taxon>Bacteria</taxon>
        <taxon>Bacillati</taxon>
        <taxon>Bacillota</taxon>
        <taxon>Hydrogenispora</taxon>
    </lineage>
</organism>
<evidence type="ECO:0000256" key="3">
    <source>
        <dbReference type="ARBA" id="ARBA00022573"/>
    </source>
</evidence>
<comment type="caution">
    <text evidence="8">The sequence shown here is derived from an EMBL/GenBank/DDBJ whole genome shotgun (WGS) entry which is preliminary data.</text>
</comment>
<dbReference type="GO" id="GO:0046872">
    <property type="term" value="F:metal ion binding"/>
    <property type="evidence" value="ECO:0007669"/>
    <property type="project" value="UniProtKB-KW"/>
</dbReference>